<dbReference type="CDD" id="cd11056">
    <property type="entry name" value="CYP6-like"/>
    <property type="match status" value="1"/>
</dbReference>
<gene>
    <name evidence="15" type="ORF">ONE63_005128</name>
</gene>
<evidence type="ECO:0000256" key="1">
    <source>
        <dbReference type="ARBA" id="ARBA00001971"/>
    </source>
</evidence>
<dbReference type="GO" id="GO:0020037">
    <property type="term" value="F:heme binding"/>
    <property type="evidence" value="ECO:0007669"/>
    <property type="project" value="InterPro"/>
</dbReference>
<reference evidence="15" key="1">
    <citation type="submission" date="2022-12" db="EMBL/GenBank/DDBJ databases">
        <title>Chromosome-level genome assembly of the bean flower thrips Megalurothrips usitatus.</title>
        <authorList>
            <person name="Ma L."/>
            <person name="Liu Q."/>
            <person name="Li H."/>
            <person name="Cai W."/>
        </authorList>
    </citation>
    <scope>NUCLEOTIDE SEQUENCE</scope>
    <source>
        <strain evidence="15">Cailab_2022a</strain>
    </source>
</reference>
<evidence type="ECO:0000313" key="16">
    <source>
        <dbReference type="Proteomes" id="UP001075354"/>
    </source>
</evidence>
<sequence>MLAALAAVTPAVGLREVLLAATALLIVSFYFKTTDFWSRRGILQVKGLPIVGSSLRFYLQTEYRGHILQRFYTQAREKGEPCVGIYVGTSPVLVAVDQDLIRAVMVKDFPHFMGRGVPFDRKNEPLTANLFNIEGNEWRSLRHKLTPTFTSGRMRAMFPLVSACAEEMAAVLRAEAASGEPVSMLDLIARYTTDVIGTCAFGIQANALKDPRSEFRVLGKAAVNFSHLHTFFINVMPHAVPVAKKYFNVGLMDKAVSKFFTRVFQENFEFRQRSNALRHDFVDLLLQIKTKGKLDGGDEKDSAGKIDDDIIPAQAFIFFLAGFETSSGTLGNTMTELAHNPDVQDKARAEVQRVLANHGGQITYEALHDLTYLEQVIEETMRLYPAGSHMARVVTEDYALPIPTEKPAVLPKGMRVFIPTFAIHRDPEFYPEPDKFDPDNFTAEAKRARPNYAYIPFGEGPRICIGLRFAMMEMKVALATVLRGFRVEPAPGNKDYPPRFRPQPFITQTCGGNIVHLLPL</sequence>
<dbReference type="InterPro" id="IPR036396">
    <property type="entry name" value="Cyt_P450_sf"/>
</dbReference>
<dbReference type="AlphaFoldDB" id="A0AAV7XYD6"/>
<keyword evidence="11 14" id="KW-0503">Monooxygenase</keyword>
<evidence type="ECO:0000256" key="6">
    <source>
        <dbReference type="ARBA" id="ARBA00022723"/>
    </source>
</evidence>
<dbReference type="EMBL" id="JAPTSV010000002">
    <property type="protein sequence ID" value="KAJ1530201.1"/>
    <property type="molecule type" value="Genomic_DNA"/>
</dbReference>
<keyword evidence="12" id="KW-0472">Membrane</keyword>
<comment type="caution">
    <text evidence="15">The sequence shown here is derived from an EMBL/GenBank/DDBJ whole genome shotgun (WGS) entry which is preliminary data.</text>
</comment>
<evidence type="ECO:0000256" key="13">
    <source>
        <dbReference type="PIRSR" id="PIRSR602401-1"/>
    </source>
</evidence>
<evidence type="ECO:0000256" key="7">
    <source>
        <dbReference type="ARBA" id="ARBA00022824"/>
    </source>
</evidence>
<accession>A0AAV7XYD6</accession>
<feature type="binding site" description="axial binding residue" evidence="13">
    <location>
        <position position="464"/>
    </location>
    <ligand>
        <name>heme</name>
        <dbReference type="ChEBI" id="CHEBI:30413"/>
    </ligand>
    <ligandPart>
        <name>Fe</name>
        <dbReference type="ChEBI" id="CHEBI:18248"/>
    </ligandPart>
</feature>
<evidence type="ECO:0000256" key="5">
    <source>
        <dbReference type="ARBA" id="ARBA00022617"/>
    </source>
</evidence>
<protein>
    <recommendedName>
        <fullName evidence="17">Cytochrome P450</fullName>
    </recommendedName>
</protein>
<dbReference type="InterPro" id="IPR050476">
    <property type="entry name" value="Insect_CytP450_Detox"/>
</dbReference>
<dbReference type="PROSITE" id="PS00086">
    <property type="entry name" value="CYTOCHROME_P450"/>
    <property type="match status" value="1"/>
</dbReference>
<organism evidence="15 16">
    <name type="scientific">Megalurothrips usitatus</name>
    <name type="common">bean blossom thrips</name>
    <dbReference type="NCBI Taxonomy" id="439358"/>
    <lineage>
        <taxon>Eukaryota</taxon>
        <taxon>Metazoa</taxon>
        <taxon>Ecdysozoa</taxon>
        <taxon>Arthropoda</taxon>
        <taxon>Hexapoda</taxon>
        <taxon>Insecta</taxon>
        <taxon>Pterygota</taxon>
        <taxon>Neoptera</taxon>
        <taxon>Paraneoptera</taxon>
        <taxon>Thysanoptera</taxon>
        <taxon>Terebrantia</taxon>
        <taxon>Thripoidea</taxon>
        <taxon>Thripidae</taxon>
        <taxon>Megalurothrips</taxon>
    </lineage>
</organism>
<keyword evidence="9 14" id="KW-0560">Oxidoreductase</keyword>
<comment type="similarity">
    <text evidence="4 14">Belongs to the cytochrome P450 family.</text>
</comment>
<evidence type="ECO:0000256" key="2">
    <source>
        <dbReference type="ARBA" id="ARBA00004174"/>
    </source>
</evidence>
<evidence type="ECO:0000256" key="3">
    <source>
        <dbReference type="ARBA" id="ARBA00004406"/>
    </source>
</evidence>
<evidence type="ECO:0000313" key="15">
    <source>
        <dbReference type="EMBL" id="KAJ1530201.1"/>
    </source>
</evidence>
<keyword evidence="16" id="KW-1185">Reference proteome</keyword>
<dbReference type="Gene3D" id="1.10.630.10">
    <property type="entry name" value="Cytochrome P450"/>
    <property type="match status" value="1"/>
</dbReference>
<dbReference type="GO" id="GO:0004497">
    <property type="term" value="F:monooxygenase activity"/>
    <property type="evidence" value="ECO:0007669"/>
    <property type="project" value="UniProtKB-KW"/>
</dbReference>
<dbReference type="InterPro" id="IPR001128">
    <property type="entry name" value="Cyt_P450"/>
</dbReference>
<dbReference type="GO" id="GO:0016705">
    <property type="term" value="F:oxidoreductase activity, acting on paired donors, with incorporation or reduction of molecular oxygen"/>
    <property type="evidence" value="ECO:0007669"/>
    <property type="project" value="InterPro"/>
</dbReference>
<dbReference type="GO" id="GO:0005506">
    <property type="term" value="F:iron ion binding"/>
    <property type="evidence" value="ECO:0007669"/>
    <property type="project" value="InterPro"/>
</dbReference>
<dbReference type="PANTHER" id="PTHR24292">
    <property type="entry name" value="CYTOCHROME P450"/>
    <property type="match status" value="1"/>
</dbReference>
<keyword evidence="7" id="KW-0256">Endoplasmic reticulum</keyword>
<evidence type="ECO:0008006" key="17">
    <source>
        <dbReference type="Google" id="ProtNLM"/>
    </source>
</evidence>
<keyword evidence="5 13" id="KW-0349">Heme</keyword>
<evidence type="ECO:0000256" key="10">
    <source>
        <dbReference type="ARBA" id="ARBA00023004"/>
    </source>
</evidence>
<evidence type="ECO:0000256" key="12">
    <source>
        <dbReference type="ARBA" id="ARBA00023136"/>
    </source>
</evidence>
<evidence type="ECO:0000256" key="14">
    <source>
        <dbReference type="RuleBase" id="RU000461"/>
    </source>
</evidence>
<name>A0AAV7XYD6_9NEOP</name>
<dbReference type="GO" id="GO:0005789">
    <property type="term" value="C:endoplasmic reticulum membrane"/>
    <property type="evidence" value="ECO:0007669"/>
    <property type="project" value="UniProtKB-SubCell"/>
</dbReference>
<dbReference type="Proteomes" id="UP001075354">
    <property type="component" value="Chromosome 2"/>
</dbReference>
<keyword evidence="8" id="KW-0492">Microsome</keyword>
<dbReference type="FunFam" id="1.10.630.10:FF:000042">
    <property type="entry name" value="Cytochrome P450"/>
    <property type="match status" value="1"/>
</dbReference>
<evidence type="ECO:0000256" key="4">
    <source>
        <dbReference type="ARBA" id="ARBA00010617"/>
    </source>
</evidence>
<comment type="subcellular location">
    <subcellularLocation>
        <location evidence="3">Endoplasmic reticulum membrane</location>
        <topology evidence="3">Peripheral membrane protein</topology>
    </subcellularLocation>
    <subcellularLocation>
        <location evidence="2">Microsome membrane</location>
        <topology evidence="2">Peripheral membrane protein</topology>
    </subcellularLocation>
</comment>
<evidence type="ECO:0000256" key="9">
    <source>
        <dbReference type="ARBA" id="ARBA00023002"/>
    </source>
</evidence>
<dbReference type="InterPro" id="IPR017972">
    <property type="entry name" value="Cyt_P450_CS"/>
</dbReference>
<keyword evidence="10 13" id="KW-0408">Iron</keyword>
<comment type="cofactor">
    <cofactor evidence="1 13">
        <name>heme</name>
        <dbReference type="ChEBI" id="CHEBI:30413"/>
    </cofactor>
</comment>
<dbReference type="Pfam" id="PF00067">
    <property type="entry name" value="p450"/>
    <property type="match status" value="1"/>
</dbReference>
<keyword evidence="6 13" id="KW-0479">Metal-binding</keyword>
<dbReference type="PANTHER" id="PTHR24292:SF103">
    <property type="entry name" value="CYTOCHROME P450 6BS1"/>
    <property type="match status" value="1"/>
</dbReference>
<dbReference type="SUPFAM" id="SSF48264">
    <property type="entry name" value="Cytochrome P450"/>
    <property type="match status" value="1"/>
</dbReference>
<dbReference type="PRINTS" id="PR00463">
    <property type="entry name" value="EP450I"/>
</dbReference>
<dbReference type="InterPro" id="IPR002401">
    <property type="entry name" value="Cyt_P450_E_grp-I"/>
</dbReference>
<evidence type="ECO:0000256" key="8">
    <source>
        <dbReference type="ARBA" id="ARBA00022848"/>
    </source>
</evidence>
<dbReference type="PRINTS" id="PR00385">
    <property type="entry name" value="P450"/>
</dbReference>
<evidence type="ECO:0000256" key="11">
    <source>
        <dbReference type="ARBA" id="ARBA00023033"/>
    </source>
</evidence>
<proteinExistence type="inferred from homology"/>